<comment type="caution">
    <text evidence="1">The sequence shown here is derived from an EMBL/GenBank/DDBJ whole genome shotgun (WGS) entry which is preliminary data.</text>
</comment>
<evidence type="ECO:0000313" key="1">
    <source>
        <dbReference type="EMBL" id="VCW98144.1"/>
    </source>
</evidence>
<protein>
    <submittedName>
        <fullName evidence="1">Uncharacterized protein</fullName>
    </submittedName>
</protein>
<sequence>MKGTESRAQLWISANRTTGAVRRWPGVPRRAQRCPAAV</sequence>
<keyword evidence="2" id="KW-1185">Reference proteome</keyword>
<evidence type="ECO:0000313" key="2">
    <source>
        <dbReference type="Proteomes" id="UP000269945"/>
    </source>
</evidence>
<dbReference type="EMBL" id="CYRY02024480">
    <property type="protein sequence ID" value="VCW98144.1"/>
    <property type="molecule type" value="Genomic_DNA"/>
</dbReference>
<reference evidence="1 2" key="1">
    <citation type="submission" date="2018-10" db="EMBL/GenBank/DDBJ databases">
        <authorList>
            <person name="Ekblom R."/>
            <person name="Jareborg N."/>
        </authorList>
    </citation>
    <scope>NUCLEOTIDE SEQUENCE [LARGE SCALE GENOMIC DNA]</scope>
    <source>
        <tissue evidence="1">Muscle</tissue>
    </source>
</reference>
<accession>A0A9X9LWN1</accession>
<name>A0A9X9LWN1_GULGU</name>
<gene>
    <name evidence="1" type="ORF">BN2614_LOCUS2</name>
</gene>
<proteinExistence type="predicted"/>
<organism evidence="1 2">
    <name type="scientific">Gulo gulo</name>
    <name type="common">Wolverine</name>
    <name type="synonym">Gluton</name>
    <dbReference type="NCBI Taxonomy" id="48420"/>
    <lineage>
        <taxon>Eukaryota</taxon>
        <taxon>Metazoa</taxon>
        <taxon>Chordata</taxon>
        <taxon>Craniata</taxon>
        <taxon>Vertebrata</taxon>
        <taxon>Euteleostomi</taxon>
        <taxon>Mammalia</taxon>
        <taxon>Eutheria</taxon>
        <taxon>Laurasiatheria</taxon>
        <taxon>Carnivora</taxon>
        <taxon>Caniformia</taxon>
        <taxon>Musteloidea</taxon>
        <taxon>Mustelidae</taxon>
        <taxon>Guloninae</taxon>
        <taxon>Gulo</taxon>
    </lineage>
</organism>
<dbReference type="AlphaFoldDB" id="A0A9X9LWN1"/>
<dbReference type="Proteomes" id="UP000269945">
    <property type="component" value="Unassembled WGS sequence"/>
</dbReference>